<evidence type="ECO:0008006" key="3">
    <source>
        <dbReference type="Google" id="ProtNLM"/>
    </source>
</evidence>
<sequence length="250" mass="27061">MNKSALTLFFCFNTGVYLDAIPVVTQVGDLDFTYLSGSSESNFSASTLDIVTSKNSYVYAELPAVYFIEIGDTMTVSFSFALDNSLVDTESSFDFGFVDSDGSGAVPLGYDYGVQLDPVTTANGMQFREGDDGNLGKYSTDAAFATDTHTATLVVERTALDTYDLSFSSPSLSSTTRTVQNDIIPLGATEFDTIYFAFRGDAWNEDFGGSSAIMSISNFSINTTAIPEPRTYAFIFGSLCLLMLGRRCSR</sequence>
<keyword evidence="2" id="KW-1185">Reference proteome</keyword>
<evidence type="ECO:0000313" key="2">
    <source>
        <dbReference type="Proteomes" id="UP001324993"/>
    </source>
</evidence>
<protein>
    <recommendedName>
        <fullName evidence="3">PEP-CTERM protein-sorting domain-containing protein</fullName>
    </recommendedName>
</protein>
<proteinExistence type="predicted"/>
<organism evidence="1 2">
    <name type="scientific">Coraliomargarita algicola</name>
    <dbReference type="NCBI Taxonomy" id="3092156"/>
    <lineage>
        <taxon>Bacteria</taxon>
        <taxon>Pseudomonadati</taxon>
        <taxon>Verrucomicrobiota</taxon>
        <taxon>Opitutia</taxon>
        <taxon>Puniceicoccales</taxon>
        <taxon>Coraliomargaritaceae</taxon>
        <taxon>Coraliomargarita</taxon>
    </lineage>
</organism>
<accession>A0ABZ0RJC0</accession>
<evidence type="ECO:0000313" key="1">
    <source>
        <dbReference type="EMBL" id="WPJ95173.1"/>
    </source>
</evidence>
<dbReference type="Proteomes" id="UP001324993">
    <property type="component" value="Chromosome"/>
</dbReference>
<dbReference type="EMBL" id="CP138858">
    <property type="protein sequence ID" value="WPJ95173.1"/>
    <property type="molecule type" value="Genomic_DNA"/>
</dbReference>
<reference evidence="1 2" key="1">
    <citation type="submission" date="2023-11" db="EMBL/GenBank/DDBJ databases">
        <title>Coraliomargarita sp. nov., isolated from marine algae.</title>
        <authorList>
            <person name="Lee J.K."/>
            <person name="Baek J.H."/>
            <person name="Kim J.M."/>
            <person name="Choi D.G."/>
            <person name="Jeon C.O."/>
        </authorList>
    </citation>
    <scope>NUCLEOTIDE SEQUENCE [LARGE SCALE GENOMIC DNA]</scope>
    <source>
        <strain evidence="1 2">J2-16</strain>
    </source>
</reference>
<gene>
    <name evidence="1" type="ORF">SH580_17260</name>
</gene>
<dbReference type="RefSeq" id="WP_319832066.1">
    <property type="nucleotide sequence ID" value="NZ_CP138858.1"/>
</dbReference>
<name>A0ABZ0RJC0_9BACT</name>